<evidence type="ECO:0000256" key="5">
    <source>
        <dbReference type="SAM" id="MobiDB-lite"/>
    </source>
</evidence>
<keyword evidence="1" id="KW-0732">Signal</keyword>
<dbReference type="SUPFAM" id="SSF141072">
    <property type="entry name" value="CalX-like"/>
    <property type="match status" value="1"/>
</dbReference>
<dbReference type="PANTHER" id="PTHR11878">
    <property type="entry name" value="SODIUM/CALCIUM EXCHANGER"/>
    <property type="match status" value="1"/>
</dbReference>
<feature type="domain" description="Calx-beta" evidence="6">
    <location>
        <begin position="71"/>
        <end position="171"/>
    </location>
</feature>
<protein>
    <recommendedName>
        <fullName evidence="6">Calx-beta domain-containing protein</fullName>
    </recommendedName>
</protein>
<keyword evidence="2" id="KW-0677">Repeat</keyword>
<sequence>MALAATTIAVAPLTSAQSSTKAYDYDALGRLIKMATTGGQNSGETNSLCYDPAGNRTQYKSSADGSATACAGGSLPPPPPPPPLPSGSFSVNSASAMEGNPVNFTVSLSPAQTSSVTVAYATAHGTAGAADYIAASGTLTFSPGQTSKSLAIATNADFKNENTEVFYLNLTAPSSGLAIGSGQGTGSIFNDDSNCATCSAANAPSELSAESELSKQTAESDQFVQTEQTEQSAEPIETEEPGGFDL</sequence>
<feature type="compositionally biased region" description="Acidic residues" evidence="5">
    <location>
        <begin position="236"/>
        <end position="246"/>
    </location>
</feature>
<dbReference type="Pfam" id="PF03160">
    <property type="entry name" value="Calx-beta"/>
    <property type="match status" value="1"/>
</dbReference>
<dbReference type="InterPro" id="IPR003644">
    <property type="entry name" value="Calx_beta"/>
</dbReference>
<name>A0ABY4U5J2_9SPHN</name>
<dbReference type="InterPro" id="IPR051171">
    <property type="entry name" value="CaCA"/>
</dbReference>
<evidence type="ECO:0000256" key="1">
    <source>
        <dbReference type="ARBA" id="ARBA00022729"/>
    </source>
</evidence>
<dbReference type="Gene3D" id="2.60.40.2030">
    <property type="match status" value="1"/>
</dbReference>
<evidence type="ECO:0000256" key="2">
    <source>
        <dbReference type="ARBA" id="ARBA00022737"/>
    </source>
</evidence>
<keyword evidence="3" id="KW-0106">Calcium</keyword>
<feature type="region of interest" description="Disordered" evidence="5">
    <location>
        <begin position="206"/>
        <end position="246"/>
    </location>
</feature>
<keyword evidence="4" id="KW-0406">Ion transport</keyword>
<accession>A0ABY4U5J2</accession>
<dbReference type="EMBL" id="CP098494">
    <property type="protein sequence ID" value="USA61379.1"/>
    <property type="molecule type" value="Genomic_DNA"/>
</dbReference>
<evidence type="ECO:0000313" key="7">
    <source>
        <dbReference type="EMBL" id="USA61379.1"/>
    </source>
</evidence>
<gene>
    <name evidence="7" type="ORF">NCF85_15185</name>
</gene>
<evidence type="ECO:0000256" key="3">
    <source>
        <dbReference type="ARBA" id="ARBA00022837"/>
    </source>
</evidence>
<evidence type="ECO:0000259" key="6">
    <source>
        <dbReference type="SMART" id="SM00237"/>
    </source>
</evidence>
<organism evidence="7 8">
    <name type="scientific">Qipengyuania citrea</name>
    <dbReference type="NCBI Taxonomy" id="225971"/>
    <lineage>
        <taxon>Bacteria</taxon>
        <taxon>Pseudomonadati</taxon>
        <taxon>Pseudomonadota</taxon>
        <taxon>Alphaproteobacteria</taxon>
        <taxon>Sphingomonadales</taxon>
        <taxon>Erythrobacteraceae</taxon>
        <taxon>Qipengyuania</taxon>
    </lineage>
</organism>
<dbReference type="InterPro" id="IPR038081">
    <property type="entry name" value="CalX-like_sf"/>
</dbReference>
<dbReference type="SMART" id="SM00237">
    <property type="entry name" value="Calx_beta"/>
    <property type="match status" value="1"/>
</dbReference>
<dbReference type="Gene3D" id="2.180.10.10">
    <property type="entry name" value="RHS repeat-associated core"/>
    <property type="match status" value="1"/>
</dbReference>
<evidence type="ECO:0000256" key="4">
    <source>
        <dbReference type="ARBA" id="ARBA00023065"/>
    </source>
</evidence>
<feature type="region of interest" description="Disordered" evidence="5">
    <location>
        <begin position="59"/>
        <end position="92"/>
    </location>
</feature>
<feature type="compositionally biased region" description="Pro residues" evidence="5">
    <location>
        <begin position="75"/>
        <end position="85"/>
    </location>
</feature>
<feature type="compositionally biased region" description="Polar residues" evidence="5">
    <location>
        <begin position="215"/>
        <end position="232"/>
    </location>
</feature>
<reference evidence="7 8" key="1">
    <citation type="submission" date="2022-06" db="EMBL/GenBank/DDBJ databases">
        <authorList>
            <person name="Liu G."/>
        </authorList>
    </citation>
    <scope>NUCLEOTIDE SEQUENCE [LARGE SCALE GENOMIC DNA]</scope>
    <source>
        <strain evidence="7 8">E4</strain>
    </source>
</reference>
<proteinExistence type="predicted"/>
<keyword evidence="4" id="KW-0813">Transport</keyword>
<keyword evidence="8" id="KW-1185">Reference proteome</keyword>
<dbReference type="RefSeq" id="WP_301642052.1">
    <property type="nucleotide sequence ID" value="NZ_CP098494.1"/>
</dbReference>
<dbReference type="PANTHER" id="PTHR11878:SF65">
    <property type="entry name" value="NA_CA-EXCHANGE PROTEIN, ISOFORM G"/>
    <property type="match status" value="1"/>
</dbReference>
<dbReference type="Proteomes" id="UP001056619">
    <property type="component" value="Chromosome"/>
</dbReference>
<evidence type="ECO:0000313" key="8">
    <source>
        <dbReference type="Proteomes" id="UP001056619"/>
    </source>
</evidence>